<dbReference type="InterPro" id="IPR029063">
    <property type="entry name" value="SAM-dependent_MTases_sf"/>
</dbReference>
<evidence type="ECO:0000313" key="3">
    <source>
        <dbReference type="Proteomes" id="UP000007397"/>
    </source>
</evidence>
<dbReference type="PANTHER" id="PTHR43591:SF110">
    <property type="entry name" value="RHODANESE DOMAIN-CONTAINING PROTEIN"/>
    <property type="match status" value="1"/>
</dbReference>
<dbReference type="SUPFAM" id="SSF53335">
    <property type="entry name" value="S-adenosyl-L-methionine-dependent methyltransferases"/>
    <property type="match status" value="1"/>
</dbReference>
<keyword evidence="3" id="KW-1185">Reference proteome</keyword>
<evidence type="ECO:0000313" key="2">
    <source>
        <dbReference type="EMBL" id="CCG43612.1"/>
    </source>
</evidence>
<organism evidence="2 3">
    <name type="scientific">Halobacillus halophilus (strain ATCC 35676 / DSM 2266 / JCM 20832 / KCTC 3685 / LMG 17431 / NBRC 102448 / NCIMB 2269)</name>
    <name type="common">Sporosarcina halophila</name>
    <dbReference type="NCBI Taxonomy" id="866895"/>
    <lineage>
        <taxon>Bacteria</taxon>
        <taxon>Bacillati</taxon>
        <taxon>Bacillota</taxon>
        <taxon>Bacilli</taxon>
        <taxon>Bacillales</taxon>
        <taxon>Bacillaceae</taxon>
        <taxon>Halobacillus</taxon>
    </lineage>
</organism>
<dbReference type="KEGG" id="hhd:HBHAL_1235"/>
<dbReference type="Pfam" id="PF08241">
    <property type="entry name" value="Methyltransf_11"/>
    <property type="match status" value="1"/>
</dbReference>
<sequence length="259" mass="30316">MSEEMKKRVQSTFSKNKEAYVSSATHNNQQDLNLITEWLNPEPNWKGLDLATGGGHVAREMSRWMDHVVASDLTKDMLQNTARHLSDIKNLSYIVADVSSLPFLDESFDVVCCRIAPHHFSDPEKFIKEAYRVLKPRGLFLMIDNTAPEDDHLDLFYNTFEEMRDPSHHRAWKVSEWKTMIQPAGFQLKREMKRKKTLPFRDWLERTLHDKNSQQLVEEYFLKAGPQASSYFSFVLKEGSMESFSIDEWMVLCQKHDTH</sequence>
<keyword evidence="2" id="KW-0489">Methyltransferase</keyword>
<proteinExistence type="predicted"/>
<dbReference type="GO" id="GO:0008757">
    <property type="term" value="F:S-adenosylmethionine-dependent methyltransferase activity"/>
    <property type="evidence" value="ECO:0007669"/>
    <property type="project" value="InterPro"/>
</dbReference>
<keyword evidence="2" id="KW-0808">Transferase</keyword>
<dbReference type="EMBL" id="HE717023">
    <property type="protein sequence ID" value="CCG43612.1"/>
    <property type="molecule type" value="Genomic_DNA"/>
</dbReference>
<accession>I0JHJ4</accession>
<gene>
    <name evidence="2" type="ordered locus">HBHAL_1235</name>
</gene>
<dbReference type="PATRIC" id="fig|866895.3.peg.237"/>
<dbReference type="InterPro" id="IPR013216">
    <property type="entry name" value="Methyltransf_11"/>
</dbReference>
<dbReference type="eggNOG" id="COG2226">
    <property type="taxonomic scope" value="Bacteria"/>
</dbReference>
<dbReference type="PANTHER" id="PTHR43591">
    <property type="entry name" value="METHYLTRANSFERASE"/>
    <property type="match status" value="1"/>
</dbReference>
<feature type="domain" description="Methyltransferase type 11" evidence="1">
    <location>
        <begin position="48"/>
        <end position="141"/>
    </location>
</feature>
<dbReference type="CDD" id="cd02440">
    <property type="entry name" value="AdoMet_MTases"/>
    <property type="match status" value="1"/>
</dbReference>
<dbReference type="GO" id="GO:0032259">
    <property type="term" value="P:methylation"/>
    <property type="evidence" value="ECO:0007669"/>
    <property type="project" value="UniProtKB-KW"/>
</dbReference>
<dbReference type="HOGENOM" id="CLU_037990_10_0_9"/>
<reference evidence="2 3" key="1">
    <citation type="journal article" date="2013" name="Environ. Microbiol.">
        <title>Chloride and organic osmolytes: a hybrid strategy to cope with elevated salinities by the moderately halophilic, chloride-dependent bacterium Halobacillus halophilus.</title>
        <authorList>
            <person name="Saum S.H."/>
            <person name="Pfeiffer F."/>
            <person name="Palm P."/>
            <person name="Rampp M."/>
            <person name="Schuster S.C."/>
            <person name="Muller V."/>
            <person name="Oesterhelt D."/>
        </authorList>
    </citation>
    <scope>NUCLEOTIDE SEQUENCE [LARGE SCALE GENOMIC DNA]</scope>
    <source>
        <strain evidence="3">ATCC 35676 / DSM 2266 / JCM 20832 / KCTC 3685 / LMG 17431 / NBRC 102448 / NCIMB 2269</strain>
    </source>
</reference>
<evidence type="ECO:0000259" key="1">
    <source>
        <dbReference type="Pfam" id="PF08241"/>
    </source>
</evidence>
<dbReference type="STRING" id="866895.HBHAL_1235"/>
<dbReference type="Gene3D" id="3.40.50.150">
    <property type="entry name" value="Vaccinia Virus protein VP39"/>
    <property type="match status" value="1"/>
</dbReference>
<dbReference type="Proteomes" id="UP000007397">
    <property type="component" value="Chromosome"/>
</dbReference>
<protein>
    <submittedName>
        <fullName evidence="2">Methyltransferase</fullName>
    </submittedName>
</protein>
<name>I0JHJ4_HALH3</name>
<dbReference type="AlphaFoldDB" id="I0JHJ4"/>